<feature type="region of interest" description="Disordered" evidence="1">
    <location>
        <begin position="26"/>
        <end position="54"/>
    </location>
</feature>
<evidence type="ECO:0000313" key="3">
    <source>
        <dbReference type="Proteomes" id="UP000052978"/>
    </source>
</evidence>
<reference evidence="2 3" key="1">
    <citation type="journal article" date="2013" name="Nat. Commun.">
        <title>Genome analysis reveals insights into physiology and longevity of the Brandt's bat Myotis brandtii.</title>
        <authorList>
            <person name="Seim I."/>
            <person name="Fang X."/>
            <person name="Xiong Z."/>
            <person name="Lobanov A.V."/>
            <person name="Huang Z."/>
            <person name="Ma S."/>
            <person name="Feng Y."/>
            <person name="Turanov A.A."/>
            <person name="Zhu Y."/>
            <person name="Lenz T.L."/>
            <person name="Gerashchenko M.V."/>
            <person name="Fan D."/>
            <person name="Hee Yim S."/>
            <person name="Yao X."/>
            <person name="Jordan D."/>
            <person name="Xiong Y."/>
            <person name="Ma Y."/>
            <person name="Lyapunov A.N."/>
            <person name="Chen G."/>
            <person name="Kulakova O.I."/>
            <person name="Sun Y."/>
            <person name="Lee S.G."/>
            <person name="Bronson R.T."/>
            <person name="Moskalev A.A."/>
            <person name="Sunyaev S.R."/>
            <person name="Zhang G."/>
            <person name="Krogh A."/>
            <person name="Wang J."/>
            <person name="Gladyshev V.N."/>
        </authorList>
    </citation>
    <scope>NUCLEOTIDE SEQUENCE [LARGE SCALE GENOMIC DNA]</scope>
</reference>
<protein>
    <submittedName>
        <fullName evidence="2">FERM domain-containing protein 4A</fullName>
    </submittedName>
</protein>
<dbReference type="EMBL" id="KE164156">
    <property type="protein sequence ID" value="EPQ15558.1"/>
    <property type="molecule type" value="Genomic_DNA"/>
</dbReference>
<dbReference type="Proteomes" id="UP000052978">
    <property type="component" value="Unassembled WGS sequence"/>
</dbReference>
<evidence type="ECO:0000256" key="1">
    <source>
        <dbReference type="SAM" id="MobiDB-lite"/>
    </source>
</evidence>
<keyword evidence="3" id="KW-1185">Reference proteome</keyword>
<accession>S7PX69</accession>
<dbReference type="AlphaFoldDB" id="S7PX69"/>
<name>S7PX69_MYOBR</name>
<feature type="compositionally biased region" description="Polar residues" evidence="1">
    <location>
        <begin position="33"/>
        <end position="45"/>
    </location>
</feature>
<evidence type="ECO:0000313" key="2">
    <source>
        <dbReference type="EMBL" id="EPQ15558.1"/>
    </source>
</evidence>
<sequence>MDFKTPEPSPYSSTCKISPVKSAIDFPEHPALPQSQRSSTPSSEIGATPPSSPHHILTWQSGSYSDSCFLDSPLYPELADVQWYGQEKAKPGTLV</sequence>
<organism evidence="2 3">
    <name type="scientific">Myotis brandtii</name>
    <name type="common">Brandt's bat</name>
    <dbReference type="NCBI Taxonomy" id="109478"/>
    <lineage>
        <taxon>Eukaryota</taxon>
        <taxon>Metazoa</taxon>
        <taxon>Chordata</taxon>
        <taxon>Craniata</taxon>
        <taxon>Vertebrata</taxon>
        <taxon>Euteleostomi</taxon>
        <taxon>Mammalia</taxon>
        <taxon>Eutheria</taxon>
        <taxon>Laurasiatheria</taxon>
        <taxon>Chiroptera</taxon>
        <taxon>Yangochiroptera</taxon>
        <taxon>Vespertilionidae</taxon>
        <taxon>Myotis</taxon>
    </lineage>
</organism>
<gene>
    <name evidence="2" type="ORF">D623_10012604</name>
</gene>
<proteinExistence type="predicted"/>